<feature type="domain" description="Resolvase HTH" evidence="1">
    <location>
        <begin position="87"/>
        <end position="112"/>
    </location>
</feature>
<dbReference type="RefSeq" id="WP_378035101.1">
    <property type="nucleotide sequence ID" value="NZ_JBHSIV010000005.1"/>
</dbReference>
<reference evidence="3" key="1">
    <citation type="journal article" date="2019" name="Int. J. Syst. Evol. Microbiol.">
        <title>The Global Catalogue of Microorganisms (GCM) 10K type strain sequencing project: providing services to taxonomists for standard genome sequencing and annotation.</title>
        <authorList>
            <consortium name="The Broad Institute Genomics Platform"/>
            <consortium name="The Broad Institute Genome Sequencing Center for Infectious Disease"/>
            <person name="Wu L."/>
            <person name="Ma J."/>
        </authorList>
    </citation>
    <scope>NUCLEOTIDE SEQUENCE [LARGE SCALE GENOMIC DNA]</scope>
    <source>
        <strain evidence="3">CGMCC 4.7093</strain>
    </source>
</reference>
<sequence>MSDEAVRTVDDAAPGDADAALDVLVEELSGCVESLRHVLARAEELRGRRRDGAGWSEVVQGEDRPLIVERISAALETLGSAGSRWRRDEARALHADGMSISRIAELFGVTRQRASVLVRDPDRT</sequence>
<keyword evidence="3" id="KW-1185">Reference proteome</keyword>
<evidence type="ECO:0000313" key="3">
    <source>
        <dbReference type="Proteomes" id="UP001595947"/>
    </source>
</evidence>
<dbReference type="Pfam" id="PF02796">
    <property type="entry name" value="HTH_7"/>
    <property type="match status" value="1"/>
</dbReference>
<organism evidence="2 3">
    <name type="scientific">Actinomycetospora atypica</name>
    <dbReference type="NCBI Taxonomy" id="1290095"/>
    <lineage>
        <taxon>Bacteria</taxon>
        <taxon>Bacillati</taxon>
        <taxon>Actinomycetota</taxon>
        <taxon>Actinomycetes</taxon>
        <taxon>Pseudonocardiales</taxon>
        <taxon>Pseudonocardiaceae</taxon>
        <taxon>Actinomycetospora</taxon>
    </lineage>
</organism>
<dbReference type="EMBL" id="JBHSIV010000005">
    <property type="protein sequence ID" value="MFC5061746.1"/>
    <property type="molecule type" value="Genomic_DNA"/>
</dbReference>
<gene>
    <name evidence="2" type="ORF">ACFPBZ_05990</name>
</gene>
<dbReference type="Proteomes" id="UP001595947">
    <property type="component" value="Unassembled WGS sequence"/>
</dbReference>
<comment type="caution">
    <text evidence="2">The sequence shown here is derived from an EMBL/GenBank/DDBJ whole genome shotgun (WGS) entry which is preliminary data.</text>
</comment>
<evidence type="ECO:0000259" key="1">
    <source>
        <dbReference type="Pfam" id="PF02796"/>
    </source>
</evidence>
<proteinExistence type="predicted"/>
<evidence type="ECO:0000313" key="2">
    <source>
        <dbReference type="EMBL" id="MFC5061746.1"/>
    </source>
</evidence>
<name>A0ABV9YIN7_9PSEU</name>
<protein>
    <submittedName>
        <fullName evidence="2">Helix-turn-helix domain-containing protein</fullName>
    </submittedName>
</protein>
<dbReference type="InterPro" id="IPR006120">
    <property type="entry name" value="Resolvase_HTH_dom"/>
</dbReference>
<accession>A0ABV9YIN7</accession>